<feature type="non-terminal residue" evidence="2">
    <location>
        <position position="1"/>
    </location>
</feature>
<keyword evidence="3" id="KW-1185">Reference proteome</keyword>
<dbReference type="AlphaFoldDB" id="A0A835Z1P3"/>
<protein>
    <recommendedName>
        <fullName evidence="4">THH1/TOM1/TOM3 domain-containing protein</fullName>
    </recommendedName>
</protein>
<reference evidence="2" key="1">
    <citation type="submission" date="2021-02" db="EMBL/GenBank/DDBJ databases">
        <title>First Annotated Genome of the Yellow-green Alga Tribonema minus.</title>
        <authorList>
            <person name="Mahan K.M."/>
        </authorList>
    </citation>
    <scope>NUCLEOTIDE SEQUENCE</scope>
    <source>
        <strain evidence="2">UTEX B ZZ1240</strain>
    </source>
</reference>
<gene>
    <name evidence="2" type="ORF">JKP88DRAFT_133551</name>
</gene>
<organism evidence="2 3">
    <name type="scientific">Tribonema minus</name>
    <dbReference type="NCBI Taxonomy" id="303371"/>
    <lineage>
        <taxon>Eukaryota</taxon>
        <taxon>Sar</taxon>
        <taxon>Stramenopiles</taxon>
        <taxon>Ochrophyta</taxon>
        <taxon>PX clade</taxon>
        <taxon>Xanthophyceae</taxon>
        <taxon>Tribonematales</taxon>
        <taxon>Tribonemataceae</taxon>
        <taxon>Tribonema</taxon>
    </lineage>
</organism>
<dbReference type="OrthoDB" id="161981at2759"/>
<evidence type="ECO:0000256" key="1">
    <source>
        <dbReference type="SAM" id="Phobius"/>
    </source>
</evidence>
<keyword evidence="1" id="KW-0812">Transmembrane</keyword>
<feature type="transmembrane region" description="Helical" evidence="1">
    <location>
        <begin position="117"/>
        <end position="135"/>
    </location>
</feature>
<feature type="transmembrane region" description="Helical" evidence="1">
    <location>
        <begin position="156"/>
        <end position="175"/>
    </location>
</feature>
<dbReference type="Proteomes" id="UP000664859">
    <property type="component" value="Unassembled WGS sequence"/>
</dbReference>
<feature type="transmembrane region" description="Helical" evidence="1">
    <location>
        <begin position="187"/>
        <end position="213"/>
    </location>
</feature>
<accession>A0A835Z1P3</accession>
<keyword evidence="1" id="KW-0472">Membrane</keyword>
<evidence type="ECO:0008006" key="4">
    <source>
        <dbReference type="Google" id="ProtNLM"/>
    </source>
</evidence>
<feature type="non-terminal residue" evidence="2">
    <location>
        <position position="306"/>
    </location>
</feature>
<name>A0A835Z1P3_9STRA</name>
<feature type="transmembrane region" description="Helical" evidence="1">
    <location>
        <begin position="234"/>
        <end position="255"/>
    </location>
</feature>
<sequence>IIFDELGAAPIILALLYLYVMGVASSKLSKMRKASTGGLNTEKLFVMTMLLACVTRVMGFVTIGECALNLQSIRVGYDPHRHDGGDSGADDDDDYRQDSDQRFYDKCVLVLFDFPDFVALSAYALLAVVWAEAFLASRSHWLSARRYRQGFLMAYLVFNAALYMAQLLLYGALFLPSSPTGWAARALYAALTTVNFGLPLLLAALFMYLTVSFSGFPYRTERALRRQALAGRALLIWTAGRVCWGAFALTAALQYSLAASSAAEKAAIYSVLIVALFLVTELWPFAAALDDDVLAVVGEAAAAATA</sequence>
<feature type="transmembrane region" description="Helical" evidence="1">
    <location>
        <begin position="267"/>
        <end position="286"/>
    </location>
</feature>
<proteinExistence type="predicted"/>
<dbReference type="EMBL" id="JAFCMP010000133">
    <property type="protein sequence ID" value="KAG5185430.1"/>
    <property type="molecule type" value="Genomic_DNA"/>
</dbReference>
<feature type="transmembrane region" description="Helical" evidence="1">
    <location>
        <begin position="44"/>
        <end position="63"/>
    </location>
</feature>
<feature type="transmembrane region" description="Helical" evidence="1">
    <location>
        <begin position="6"/>
        <end position="24"/>
    </location>
</feature>
<keyword evidence="1" id="KW-1133">Transmembrane helix</keyword>
<evidence type="ECO:0000313" key="3">
    <source>
        <dbReference type="Proteomes" id="UP000664859"/>
    </source>
</evidence>
<comment type="caution">
    <text evidence="2">The sequence shown here is derived from an EMBL/GenBank/DDBJ whole genome shotgun (WGS) entry which is preliminary data.</text>
</comment>
<evidence type="ECO:0000313" key="2">
    <source>
        <dbReference type="EMBL" id="KAG5185430.1"/>
    </source>
</evidence>